<reference evidence="3" key="1">
    <citation type="submission" date="2016-09" db="EMBL/GenBank/DDBJ databases">
        <authorList>
            <person name="Varghese N."/>
            <person name="Submissions S."/>
        </authorList>
    </citation>
    <scope>NUCLEOTIDE SEQUENCE [LARGE SCALE GENOMIC DNA]</scope>
    <source>
        <strain evidence="3">S5</strain>
    </source>
</reference>
<feature type="transmembrane region" description="Helical" evidence="1">
    <location>
        <begin position="25"/>
        <end position="44"/>
    </location>
</feature>
<dbReference type="AlphaFoldDB" id="A0A1G6GGK1"/>
<keyword evidence="1" id="KW-0812">Transmembrane</keyword>
<name>A0A1G6GGK1_9BACI</name>
<accession>A0A1G6GGK1</accession>
<evidence type="ECO:0000256" key="1">
    <source>
        <dbReference type="SAM" id="Phobius"/>
    </source>
</evidence>
<keyword evidence="3" id="KW-1185">Reference proteome</keyword>
<keyword evidence="1" id="KW-1133">Transmembrane helix</keyword>
<organism evidence="2 3">
    <name type="scientific">Pelagirhabdus alkalitolerans</name>
    <dbReference type="NCBI Taxonomy" id="1612202"/>
    <lineage>
        <taxon>Bacteria</taxon>
        <taxon>Bacillati</taxon>
        <taxon>Bacillota</taxon>
        <taxon>Bacilli</taxon>
        <taxon>Bacillales</taxon>
        <taxon>Bacillaceae</taxon>
        <taxon>Pelagirhabdus</taxon>
    </lineage>
</organism>
<dbReference type="EMBL" id="FMYI01000001">
    <property type="protein sequence ID" value="SDB80953.1"/>
    <property type="molecule type" value="Genomic_DNA"/>
</dbReference>
<keyword evidence="1" id="KW-0472">Membrane</keyword>
<proteinExistence type="predicted"/>
<gene>
    <name evidence="2" type="ORF">SAMN05421734_10125</name>
</gene>
<sequence>MGVLFSLFLFVYIFLNFLPENITGFGIVLGIFVVMGAFVLVTLLKRALIDHGNDQILSNEYSSHGVQGRSAAKANQYIFTFLAFI</sequence>
<evidence type="ECO:0000313" key="2">
    <source>
        <dbReference type="EMBL" id="SDB80953.1"/>
    </source>
</evidence>
<dbReference type="Proteomes" id="UP000242949">
    <property type="component" value="Unassembled WGS sequence"/>
</dbReference>
<protein>
    <submittedName>
        <fullName evidence="2">Uncharacterized protein</fullName>
    </submittedName>
</protein>
<evidence type="ECO:0000313" key="3">
    <source>
        <dbReference type="Proteomes" id="UP000242949"/>
    </source>
</evidence>